<reference evidence="3" key="1">
    <citation type="submission" date="2018-09" db="EMBL/GenBank/DDBJ databases">
        <authorList>
            <person name="Livingstone P.G."/>
            <person name="Whitworth D.E."/>
        </authorList>
    </citation>
    <scope>NUCLEOTIDE SEQUENCE [LARGE SCALE GENOMIC DNA]</scope>
    <source>
        <strain evidence="3">CA051B</strain>
    </source>
</reference>
<name>A0A3A8QMT3_9BACT</name>
<dbReference type="InterPro" id="IPR000073">
    <property type="entry name" value="AB_hydrolase_1"/>
</dbReference>
<keyword evidence="3" id="KW-1185">Reference proteome</keyword>
<dbReference type="InterPro" id="IPR050228">
    <property type="entry name" value="Carboxylesterase_BioH"/>
</dbReference>
<dbReference type="PANTHER" id="PTHR43194:SF2">
    <property type="entry name" value="PEROXISOMAL MEMBRANE PROTEIN LPX1"/>
    <property type="match status" value="1"/>
</dbReference>
<accession>A0A3A8QMT3</accession>
<dbReference type="Gene3D" id="3.40.50.1820">
    <property type="entry name" value="alpha/beta hydrolase"/>
    <property type="match status" value="1"/>
</dbReference>
<dbReference type="AlphaFoldDB" id="A0A3A8QMT3"/>
<proteinExistence type="predicted"/>
<dbReference type="InterPro" id="IPR029058">
    <property type="entry name" value="AB_hydrolase_fold"/>
</dbReference>
<evidence type="ECO:0000313" key="2">
    <source>
        <dbReference type="EMBL" id="RKH66162.1"/>
    </source>
</evidence>
<gene>
    <name evidence="2" type="ORF">D7V93_04855</name>
</gene>
<dbReference type="Pfam" id="PF12697">
    <property type="entry name" value="Abhydrolase_6"/>
    <property type="match status" value="1"/>
</dbReference>
<keyword evidence="2" id="KW-0378">Hydrolase</keyword>
<dbReference type="PANTHER" id="PTHR43194">
    <property type="entry name" value="HYDROLASE ALPHA/BETA FOLD FAMILY"/>
    <property type="match status" value="1"/>
</dbReference>
<evidence type="ECO:0000259" key="1">
    <source>
        <dbReference type="Pfam" id="PF12697"/>
    </source>
</evidence>
<sequence length="273" mass="29670">MKLERVQSADGTSVAFERTGRGPPLILVGGAFCDRKAPTSGTPLAALLAHRFTVWSYDRRGRGDSEDRAPYAIDEEVQDLSALITAAGGSAFVFGNSSGGLLALDAAAQGLPIPKLVLYEPPVILDTTRAKHFEALAKQLDEAAAGGHRSEAVELYFTQVMQMPEPGLARMRASPMWEGLERLAHTLSYDLRITARGATRLEQMPAVRSETLVMDGGASPPWMRETIQTLARAIPQARHQTLEGQTHAVDPRALARALEEFLGECWRADHVET</sequence>
<comment type="caution">
    <text evidence="2">The sequence shown here is derived from an EMBL/GenBank/DDBJ whole genome shotgun (WGS) entry which is preliminary data.</text>
</comment>
<dbReference type="EMBL" id="RAWB01000030">
    <property type="protein sequence ID" value="RKH66162.1"/>
    <property type="molecule type" value="Genomic_DNA"/>
</dbReference>
<dbReference type="GO" id="GO:0016787">
    <property type="term" value="F:hydrolase activity"/>
    <property type="evidence" value="ECO:0007669"/>
    <property type="project" value="UniProtKB-KW"/>
</dbReference>
<dbReference type="Proteomes" id="UP000272888">
    <property type="component" value="Unassembled WGS sequence"/>
</dbReference>
<dbReference type="RefSeq" id="WP_120642233.1">
    <property type="nucleotide sequence ID" value="NZ_RAWB01000030.1"/>
</dbReference>
<protein>
    <submittedName>
        <fullName evidence="2">Alpha/beta hydrolase</fullName>
    </submittedName>
</protein>
<evidence type="ECO:0000313" key="3">
    <source>
        <dbReference type="Proteomes" id="UP000272888"/>
    </source>
</evidence>
<organism evidence="2 3">
    <name type="scientific">Corallococcus llansteffanensis</name>
    <dbReference type="NCBI Taxonomy" id="2316731"/>
    <lineage>
        <taxon>Bacteria</taxon>
        <taxon>Pseudomonadati</taxon>
        <taxon>Myxococcota</taxon>
        <taxon>Myxococcia</taxon>
        <taxon>Myxococcales</taxon>
        <taxon>Cystobacterineae</taxon>
        <taxon>Myxococcaceae</taxon>
        <taxon>Corallococcus</taxon>
    </lineage>
</organism>
<dbReference type="SUPFAM" id="SSF53474">
    <property type="entry name" value="alpha/beta-Hydrolases"/>
    <property type="match status" value="1"/>
</dbReference>
<feature type="domain" description="AB hydrolase-1" evidence="1">
    <location>
        <begin position="41"/>
        <end position="256"/>
    </location>
</feature>